<protein>
    <recommendedName>
        <fullName evidence="1">STAS domain-containing protein</fullName>
    </recommendedName>
</protein>
<dbReference type="InterPro" id="IPR002645">
    <property type="entry name" value="STAS_dom"/>
</dbReference>
<dbReference type="InterPro" id="IPR058548">
    <property type="entry name" value="MlaB-like_STAS"/>
</dbReference>
<gene>
    <name evidence="2" type="ORF">BWR18_06960</name>
</gene>
<name>A0A1P8MU38_9RHOB</name>
<reference evidence="2 3" key="1">
    <citation type="submission" date="2017-01" db="EMBL/GenBank/DDBJ databases">
        <title>Complete genome of Tateyamaria omphalii DOK1-4 isolated from seawater in Dokdo.</title>
        <authorList>
            <person name="Kim J.H."/>
            <person name="Chi W.-J."/>
        </authorList>
    </citation>
    <scope>NUCLEOTIDE SEQUENCE [LARGE SCALE GENOMIC DNA]</scope>
    <source>
        <strain evidence="2 3">DOK1-4</strain>
    </source>
</reference>
<dbReference type="SUPFAM" id="SSF52091">
    <property type="entry name" value="SpoIIaa-like"/>
    <property type="match status" value="1"/>
</dbReference>
<dbReference type="PROSITE" id="PS50801">
    <property type="entry name" value="STAS"/>
    <property type="match status" value="1"/>
</dbReference>
<keyword evidence="3" id="KW-1185">Reference proteome</keyword>
<dbReference type="RefSeq" id="WP_076627311.1">
    <property type="nucleotide sequence ID" value="NZ_CP019312.1"/>
</dbReference>
<proteinExistence type="predicted"/>
<dbReference type="InterPro" id="IPR036513">
    <property type="entry name" value="STAS_dom_sf"/>
</dbReference>
<dbReference type="Gene3D" id="3.30.750.24">
    <property type="entry name" value="STAS domain"/>
    <property type="match status" value="1"/>
</dbReference>
<feature type="domain" description="STAS" evidence="1">
    <location>
        <begin position="4"/>
        <end position="92"/>
    </location>
</feature>
<dbReference type="EMBL" id="CP019312">
    <property type="protein sequence ID" value="APX11449.1"/>
    <property type="molecule type" value="Genomic_DNA"/>
</dbReference>
<dbReference type="OrthoDB" id="7726822at2"/>
<dbReference type="STRING" id="299262.BWR18_06960"/>
<evidence type="ECO:0000313" key="3">
    <source>
        <dbReference type="Proteomes" id="UP000186336"/>
    </source>
</evidence>
<dbReference type="Pfam" id="PF13466">
    <property type="entry name" value="STAS_2"/>
    <property type="match status" value="1"/>
</dbReference>
<accession>A0A1P8MU38</accession>
<evidence type="ECO:0000259" key="1">
    <source>
        <dbReference type="PROSITE" id="PS50801"/>
    </source>
</evidence>
<organism evidence="2 3">
    <name type="scientific">Tateyamaria omphalii</name>
    <dbReference type="NCBI Taxonomy" id="299262"/>
    <lineage>
        <taxon>Bacteria</taxon>
        <taxon>Pseudomonadati</taxon>
        <taxon>Pseudomonadota</taxon>
        <taxon>Alphaproteobacteria</taxon>
        <taxon>Rhodobacterales</taxon>
        <taxon>Roseobacteraceae</taxon>
        <taxon>Tateyamaria</taxon>
    </lineage>
</organism>
<evidence type="ECO:0000313" key="2">
    <source>
        <dbReference type="EMBL" id="APX11449.1"/>
    </source>
</evidence>
<dbReference type="AlphaFoldDB" id="A0A1P8MU38"/>
<dbReference type="CDD" id="cd07043">
    <property type="entry name" value="STAS_anti-anti-sigma_factors"/>
    <property type="match status" value="1"/>
</dbReference>
<sequence length="92" mass="9797">MNDVVSLPARLDATTAPELMAELLAYDHAADIRLDAAKTVHIGAMGAQVLLSACRTADASNRTLSIDNLQPRAHQQLSLMGLTELTTPKEAT</sequence>
<dbReference type="Proteomes" id="UP000186336">
    <property type="component" value="Chromosome"/>
</dbReference>
<dbReference type="KEGG" id="tom:BWR18_06960"/>